<dbReference type="PANTHER" id="PTHR48078">
    <property type="entry name" value="THREONINE DEHYDRATASE, MITOCHONDRIAL-RELATED"/>
    <property type="match status" value="1"/>
</dbReference>
<dbReference type="GO" id="GO:0009097">
    <property type="term" value="P:isoleucine biosynthetic process"/>
    <property type="evidence" value="ECO:0007669"/>
    <property type="project" value="TreeGrafter"/>
</dbReference>
<dbReference type="Gene3D" id="3.40.50.1100">
    <property type="match status" value="2"/>
</dbReference>
<name>A0A917FFP9_9HYPH</name>
<evidence type="ECO:0000313" key="7">
    <source>
        <dbReference type="EMBL" id="GGF73498.1"/>
    </source>
</evidence>
<dbReference type="GO" id="GO:0006567">
    <property type="term" value="P:L-threonine catabolic process"/>
    <property type="evidence" value="ECO:0007669"/>
    <property type="project" value="InterPro"/>
</dbReference>
<dbReference type="InterPro" id="IPR045865">
    <property type="entry name" value="ACT-like_dom_sf"/>
</dbReference>
<evidence type="ECO:0000256" key="1">
    <source>
        <dbReference type="ARBA" id="ARBA00001933"/>
    </source>
</evidence>
<protein>
    <submittedName>
        <fullName evidence="7">Threonine ammonia-lyase</fullName>
    </submittedName>
</protein>
<proteinExistence type="inferred from homology"/>
<keyword evidence="4" id="KW-0456">Lyase</keyword>
<dbReference type="EMBL" id="BMCT01000005">
    <property type="protein sequence ID" value="GGF73498.1"/>
    <property type="molecule type" value="Genomic_DNA"/>
</dbReference>
<keyword evidence="3" id="KW-0663">Pyridoxal phosphate</keyword>
<comment type="cofactor">
    <cofactor evidence="1">
        <name>pyridoxal 5'-phosphate</name>
        <dbReference type="ChEBI" id="CHEBI:597326"/>
    </cofactor>
</comment>
<evidence type="ECO:0000256" key="3">
    <source>
        <dbReference type="ARBA" id="ARBA00022898"/>
    </source>
</evidence>
<accession>A0A917FFP9</accession>
<comment type="similarity">
    <text evidence="2">Belongs to the serine/threonine dehydratase family.</text>
</comment>
<dbReference type="SUPFAM" id="SSF53686">
    <property type="entry name" value="Tryptophan synthase beta subunit-like PLP-dependent enzymes"/>
    <property type="match status" value="1"/>
</dbReference>
<dbReference type="CDD" id="cd04886">
    <property type="entry name" value="ACT_ThrD-II-like"/>
    <property type="match status" value="1"/>
</dbReference>
<reference evidence="7" key="2">
    <citation type="submission" date="2020-09" db="EMBL/GenBank/DDBJ databases">
        <authorList>
            <person name="Sun Q."/>
            <person name="Sedlacek I."/>
        </authorList>
    </citation>
    <scope>NUCLEOTIDE SEQUENCE</scope>
    <source>
        <strain evidence="7">CCM 7897</strain>
    </source>
</reference>
<evidence type="ECO:0000259" key="6">
    <source>
        <dbReference type="PROSITE" id="PS51671"/>
    </source>
</evidence>
<dbReference type="InterPro" id="IPR044561">
    <property type="entry name" value="ACT_ThrD-II-like"/>
</dbReference>
<sequence>MSFTPEGSHAMDRPSATLDASRLPVTFADVEAARPLVSAAVVRTPVLRAPRLSQLTGADVYVKYENVQTTASFKERGAVARLVQLTPDEARRGVIAMSAGNHAQALAYHGTRLGISTTIVMPETTPQVKVLATEAYGAHVLLHGEGVAEAGLKAREIAGAERRVFVHPYDDPFVIAGQGSLALEMIEDAPLLDCVLVPVGGGGLISGMALAFKARSPETQVIGVEAALYPAVWSALTGTARPSGGPTLAEGIAVRDTGALTLPIIRALVSDVMLVEESALERAVNALLTLQKTLAEGAGAAGLAALLTEPERFRGRKVGLVLSGGSIDPRVLAAILMRELERDQRVVSFRLTLVDRPGTLGRITTLLGRMGANILEVHHRRTFLDVPAKGTRLDLTMETRDQTHAQEIEAALTAEGFQVQRLGAGGAEW</sequence>
<feature type="domain" description="ACT" evidence="6">
    <location>
        <begin position="348"/>
        <end position="424"/>
    </location>
</feature>
<evidence type="ECO:0000256" key="4">
    <source>
        <dbReference type="ARBA" id="ARBA00023239"/>
    </source>
</evidence>
<dbReference type="AlphaFoldDB" id="A0A917FFP9"/>
<dbReference type="InterPro" id="IPR036052">
    <property type="entry name" value="TrpB-like_PALP_sf"/>
</dbReference>
<dbReference type="FunFam" id="3.40.50.1100:FF:000005">
    <property type="entry name" value="Threonine dehydratase catabolic"/>
    <property type="match status" value="1"/>
</dbReference>
<reference evidence="7" key="1">
    <citation type="journal article" date="2014" name="Int. J. Syst. Evol. Microbiol.">
        <title>Complete genome sequence of Corynebacterium casei LMG S-19264T (=DSM 44701T), isolated from a smear-ripened cheese.</title>
        <authorList>
            <consortium name="US DOE Joint Genome Institute (JGI-PGF)"/>
            <person name="Walter F."/>
            <person name="Albersmeier A."/>
            <person name="Kalinowski J."/>
            <person name="Ruckert C."/>
        </authorList>
    </citation>
    <scope>NUCLEOTIDE SEQUENCE</scope>
    <source>
        <strain evidence="7">CCM 7897</strain>
    </source>
</reference>
<dbReference type="CDD" id="cd01562">
    <property type="entry name" value="Thr-dehyd"/>
    <property type="match status" value="1"/>
</dbReference>
<comment type="caution">
    <text evidence="7">The sequence shown here is derived from an EMBL/GenBank/DDBJ whole genome shotgun (WGS) entry which is preliminary data.</text>
</comment>
<dbReference type="InterPro" id="IPR002912">
    <property type="entry name" value="ACT_dom"/>
</dbReference>
<dbReference type="PANTHER" id="PTHR48078:SF6">
    <property type="entry name" value="L-THREONINE DEHYDRATASE CATABOLIC TDCB"/>
    <property type="match status" value="1"/>
</dbReference>
<dbReference type="Proteomes" id="UP000606044">
    <property type="component" value="Unassembled WGS sequence"/>
</dbReference>
<dbReference type="NCBIfam" id="TIGR01127">
    <property type="entry name" value="ilvA_1Cterm"/>
    <property type="match status" value="1"/>
</dbReference>
<dbReference type="GO" id="GO:0006565">
    <property type="term" value="P:L-serine catabolic process"/>
    <property type="evidence" value="ECO:0007669"/>
    <property type="project" value="TreeGrafter"/>
</dbReference>
<evidence type="ECO:0000256" key="5">
    <source>
        <dbReference type="ARBA" id="ARBA00049406"/>
    </source>
</evidence>
<dbReference type="InterPro" id="IPR005789">
    <property type="entry name" value="Thr_deHydtase_catblc"/>
</dbReference>
<dbReference type="Pfam" id="PF00291">
    <property type="entry name" value="PALP"/>
    <property type="match status" value="1"/>
</dbReference>
<dbReference type="NCBIfam" id="NF005600">
    <property type="entry name" value="PRK07334.1"/>
    <property type="match status" value="1"/>
</dbReference>
<keyword evidence="8" id="KW-1185">Reference proteome</keyword>
<dbReference type="InterPro" id="IPR050147">
    <property type="entry name" value="Ser/Thr_Dehydratase"/>
</dbReference>
<dbReference type="GO" id="GO:0003941">
    <property type="term" value="F:L-serine ammonia-lyase activity"/>
    <property type="evidence" value="ECO:0007669"/>
    <property type="project" value="UniProtKB-EC"/>
</dbReference>
<dbReference type="PROSITE" id="PS51671">
    <property type="entry name" value="ACT"/>
    <property type="match status" value="1"/>
</dbReference>
<evidence type="ECO:0000313" key="8">
    <source>
        <dbReference type="Proteomes" id="UP000606044"/>
    </source>
</evidence>
<evidence type="ECO:0000256" key="2">
    <source>
        <dbReference type="ARBA" id="ARBA00010869"/>
    </source>
</evidence>
<organism evidence="7 8">
    <name type="scientific">Azorhizobium oxalatiphilum</name>
    <dbReference type="NCBI Taxonomy" id="980631"/>
    <lineage>
        <taxon>Bacteria</taxon>
        <taxon>Pseudomonadati</taxon>
        <taxon>Pseudomonadota</taxon>
        <taxon>Alphaproteobacteria</taxon>
        <taxon>Hyphomicrobiales</taxon>
        <taxon>Xanthobacteraceae</taxon>
        <taxon>Azorhizobium</taxon>
    </lineage>
</organism>
<gene>
    <name evidence="7" type="ORF">GCM10007301_36650</name>
</gene>
<dbReference type="SUPFAM" id="SSF55021">
    <property type="entry name" value="ACT-like"/>
    <property type="match status" value="1"/>
</dbReference>
<dbReference type="Pfam" id="PF01842">
    <property type="entry name" value="ACT"/>
    <property type="match status" value="1"/>
</dbReference>
<dbReference type="GO" id="GO:0004794">
    <property type="term" value="F:threonine deaminase activity"/>
    <property type="evidence" value="ECO:0007669"/>
    <property type="project" value="InterPro"/>
</dbReference>
<comment type="catalytic activity">
    <reaction evidence="5">
        <text>L-serine = pyruvate + NH4(+)</text>
        <dbReference type="Rhea" id="RHEA:19169"/>
        <dbReference type="ChEBI" id="CHEBI:15361"/>
        <dbReference type="ChEBI" id="CHEBI:28938"/>
        <dbReference type="ChEBI" id="CHEBI:33384"/>
        <dbReference type="EC" id="4.3.1.17"/>
    </reaction>
</comment>
<dbReference type="InterPro" id="IPR001926">
    <property type="entry name" value="TrpB-like_PALP"/>
</dbReference>